<evidence type="ECO:0000313" key="11">
    <source>
        <dbReference type="EMBL" id="CAK0787357.1"/>
    </source>
</evidence>
<comment type="catalytic activity">
    <reaction evidence="4">
        <text>L-glutamate + NAD(+) + H2O = 2-oxoglutarate + NH4(+) + NADH + H(+)</text>
        <dbReference type="Rhea" id="RHEA:15133"/>
        <dbReference type="ChEBI" id="CHEBI:15377"/>
        <dbReference type="ChEBI" id="CHEBI:15378"/>
        <dbReference type="ChEBI" id="CHEBI:16810"/>
        <dbReference type="ChEBI" id="CHEBI:28938"/>
        <dbReference type="ChEBI" id="CHEBI:29985"/>
        <dbReference type="ChEBI" id="CHEBI:57540"/>
        <dbReference type="ChEBI" id="CHEBI:57945"/>
        <dbReference type="EC" id="1.4.1.3"/>
    </reaction>
</comment>
<dbReference type="SUPFAM" id="SSF51735">
    <property type="entry name" value="NAD(P)-binding Rossmann-fold domains"/>
    <property type="match status" value="1"/>
</dbReference>
<dbReference type="Proteomes" id="UP001314263">
    <property type="component" value="Unassembled WGS sequence"/>
</dbReference>
<reference evidence="11 12" key="1">
    <citation type="submission" date="2023-10" db="EMBL/GenBank/DDBJ databases">
        <authorList>
            <person name="Maclean D."/>
            <person name="Macfadyen A."/>
        </authorList>
    </citation>
    <scope>NUCLEOTIDE SEQUENCE [LARGE SCALE GENOMIC DNA]</scope>
</reference>
<proteinExistence type="inferred from homology"/>
<dbReference type="PANTHER" id="PTHR11606:SF24">
    <property type="entry name" value="NAD-SPECIFIC GLUTAMATE DEHYDROGENASE"/>
    <property type="match status" value="1"/>
</dbReference>
<evidence type="ECO:0000256" key="7">
    <source>
        <dbReference type="PIRSR" id="PIRSR000185-1"/>
    </source>
</evidence>
<feature type="domain" description="Glutamate/phenylalanine/leucine/valine/L-tryptophan dehydrogenase C-terminal" evidence="10">
    <location>
        <begin position="231"/>
        <end position="466"/>
    </location>
</feature>
<feature type="active site" description="Proton donor" evidence="7">
    <location>
        <position position="155"/>
    </location>
</feature>
<dbReference type="InterPro" id="IPR033524">
    <property type="entry name" value="Glu/Leu/Phe/Val_DH_AS"/>
</dbReference>
<keyword evidence="12" id="KW-1185">Reference proteome</keyword>
<dbReference type="InterPro" id="IPR006097">
    <property type="entry name" value="Glu/Leu/Phe/Val/Trp_DH_dimer"/>
</dbReference>
<feature type="binding site" evidence="8">
    <location>
        <position position="270"/>
    </location>
    <ligand>
        <name>NAD(+)</name>
        <dbReference type="ChEBI" id="CHEBI:57540"/>
    </ligand>
</feature>
<organism evidence="11 12">
    <name type="scientific">Coccomyxa viridis</name>
    <dbReference type="NCBI Taxonomy" id="1274662"/>
    <lineage>
        <taxon>Eukaryota</taxon>
        <taxon>Viridiplantae</taxon>
        <taxon>Chlorophyta</taxon>
        <taxon>core chlorophytes</taxon>
        <taxon>Trebouxiophyceae</taxon>
        <taxon>Trebouxiophyceae incertae sedis</taxon>
        <taxon>Coccomyxaceae</taxon>
        <taxon>Coccomyxa</taxon>
    </lineage>
</organism>
<keyword evidence="8" id="KW-0547">Nucleotide-binding</keyword>
<dbReference type="GO" id="GO:0004352">
    <property type="term" value="F:glutamate dehydrogenase (NAD+) activity"/>
    <property type="evidence" value="ECO:0007669"/>
    <property type="project" value="TreeGrafter"/>
</dbReference>
<dbReference type="Pfam" id="PF02812">
    <property type="entry name" value="ELFV_dehydrog_N"/>
    <property type="match status" value="1"/>
</dbReference>
<dbReference type="InterPro" id="IPR006096">
    <property type="entry name" value="Glu/Leu/Phe/Val/Trp_DH_C"/>
</dbReference>
<feature type="binding site" evidence="8">
    <location>
        <position position="238"/>
    </location>
    <ligand>
        <name>NAD(+)</name>
        <dbReference type="ChEBI" id="CHEBI:57540"/>
    </ligand>
</feature>
<dbReference type="CDD" id="cd01076">
    <property type="entry name" value="NAD_bind_1_Glu_DH"/>
    <property type="match status" value="1"/>
</dbReference>
<dbReference type="Gene3D" id="3.40.50.720">
    <property type="entry name" value="NAD(P)-binding Rossmann-like Domain"/>
    <property type="match status" value="1"/>
</dbReference>
<accession>A0AAV1IKY9</accession>
<dbReference type="GO" id="GO:0000166">
    <property type="term" value="F:nucleotide binding"/>
    <property type="evidence" value="ECO:0007669"/>
    <property type="project" value="UniProtKB-KW"/>
</dbReference>
<keyword evidence="2 6" id="KW-0560">Oxidoreductase</keyword>
<dbReference type="PROSITE" id="PS00074">
    <property type="entry name" value="GLFV_DEHYDROGENASE"/>
    <property type="match status" value="1"/>
</dbReference>
<dbReference type="Pfam" id="PF00208">
    <property type="entry name" value="ELFV_dehydrog"/>
    <property type="match status" value="1"/>
</dbReference>
<evidence type="ECO:0000256" key="1">
    <source>
        <dbReference type="ARBA" id="ARBA00006382"/>
    </source>
</evidence>
<evidence type="ECO:0000256" key="5">
    <source>
        <dbReference type="ARBA" id="ARBA00048577"/>
    </source>
</evidence>
<dbReference type="PIRSF" id="PIRSF000185">
    <property type="entry name" value="Glu_DH"/>
    <property type="match status" value="1"/>
</dbReference>
<evidence type="ECO:0000256" key="9">
    <source>
        <dbReference type="RuleBase" id="RU004417"/>
    </source>
</evidence>
<evidence type="ECO:0000313" key="12">
    <source>
        <dbReference type="Proteomes" id="UP001314263"/>
    </source>
</evidence>
<dbReference type="PRINTS" id="PR00082">
    <property type="entry name" value="GLFDHDRGNASE"/>
</dbReference>
<name>A0AAV1IKY9_9CHLO</name>
<dbReference type="EMBL" id="CAUYUE010000017">
    <property type="protein sequence ID" value="CAK0787357.1"/>
    <property type="molecule type" value="Genomic_DNA"/>
</dbReference>
<evidence type="ECO:0000259" key="10">
    <source>
        <dbReference type="SMART" id="SM00839"/>
    </source>
</evidence>
<dbReference type="InterPro" id="IPR006095">
    <property type="entry name" value="Glu/Leu/Phe/Val/Trp_DH"/>
</dbReference>
<evidence type="ECO:0000256" key="2">
    <source>
        <dbReference type="ARBA" id="ARBA00023002"/>
    </source>
</evidence>
<evidence type="ECO:0000256" key="6">
    <source>
        <dbReference type="PIRNR" id="PIRNR000185"/>
    </source>
</evidence>
<dbReference type="PANTHER" id="PTHR11606">
    <property type="entry name" value="GLUTAMATE DEHYDROGENASE"/>
    <property type="match status" value="1"/>
</dbReference>
<feature type="binding site" evidence="8">
    <location>
        <position position="119"/>
    </location>
    <ligand>
        <name>substrate</name>
    </ligand>
</feature>
<feature type="binding site" evidence="8">
    <location>
        <position position="402"/>
    </location>
    <ligand>
        <name>substrate</name>
    </ligand>
</feature>
<gene>
    <name evidence="11" type="ORF">CVIRNUC_010577</name>
</gene>
<dbReference type="InterPro" id="IPR014362">
    <property type="entry name" value="Glu_DH"/>
</dbReference>
<dbReference type="GO" id="GO:0006538">
    <property type="term" value="P:L-glutamate catabolic process"/>
    <property type="evidence" value="ECO:0007669"/>
    <property type="project" value="TreeGrafter"/>
</dbReference>
<comment type="caution">
    <text evidence="11">The sequence shown here is derived from an EMBL/GenBank/DDBJ whole genome shotgun (WGS) entry which is preliminary data.</text>
</comment>
<dbReference type="SUPFAM" id="SSF53223">
    <property type="entry name" value="Aminoacid dehydrogenase-like, N-terminal domain"/>
    <property type="match status" value="1"/>
</dbReference>
<dbReference type="InterPro" id="IPR046346">
    <property type="entry name" value="Aminoacid_DH-like_N_sf"/>
</dbReference>
<dbReference type="InterPro" id="IPR036291">
    <property type="entry name" value="NAD(P)-bd_dom_sf"/>
</dbReference>
<feature type="binding site" evidence="8">
    <location>
        <position position="143"/>
    </location>
    <ligand>
        <name>substrate</name>
    </ligand>
</feature>
<dbReference type="Gene3D" id="3.40.50.10860">
    <property type="entry name" value="Leucine Dehydrogenase, chain A, domain 1"/>
    <property type="match status" value="1"/>
</dbReference>
<evidence type="ECO:0000256" key="8">
    <source>
        <dbReference type="PIRSR" id="PIRSR000185-2"/>
    </source>
</evidence>
<evidence type="ECO:0000256" key="3">
    <source>
        <dbReference type="ARBA" id="ARBA00023027"/>
    </source>
</evidence>
<keyword evidence="3 8" id="KW-0520">NAD</keyword>
<evidence type="ECO:0000256" key="4">
    <source>
        <dbReference type="ARBA" id="ARBA00047867"/>
    </source>
</evidence>
<comment type="catalytic activity">
    <reaction evidence="5">
        <text>L-glutamate + NADP(+) + H2O = 2-oxoglutarate + NH4(+) + NADPH + H(+)</text>
        <dbReference type="Rhea" id="RHEA:11612"/>
        <dbReference type="ChEBI" id="CHEBI:15377"/>
        <dbReference type="ChEBI" id="CHEBI:15378"/>
        <dbReference type="ChEBI" id="CHEBI:16810"/>
        <dbReference type="ChEBI" id="CHEBI:28938"/>
        <dbReference type="ChEBI" id="CHEBI:29985"/>
        <dbReference type="ChEBI" id="CHEBI:57783"/>
        <dbReference type="ChEBI" id="CHEBI:58349"/>
        <dbReference type="EC" id="1.4.1.3"/>
    </reaction>
</comment>
<comment type="similarity">
    <text evidence="1 6 9">Belongs to the Glu/Leu/Phe/Val dehydrogenases family.</text>
</comment>
<dbReference type="AlphaFoldDB" id="A0AAV1IKY9"/>
<sequence length="468" mass="51950">MALLAAWRRGAASCSGKVLPFQARFQNPAAAFDQFLGEELNYVDPSDEADATPGTQALRTDTFVREAFHVLDYPERLRKLLLTPHREIHVELNIVRDNGEIEIFNAYRVQHDNSRGPFKGGFRFSPQVTMDDVRSLSSLNTWKTAVVDVPFGGAKGGVCCDPKDLTEPELERITRKLVQSMKDVMGPDVDIPGPEISAGSQVMAWWFDEYSKYKGFSPSCVTGKPLDLHGSFGREYATGRGVMLATRELLRREHLGKIAGKTFVIQGFGNVGSWAAELLSLYGGKIIAVTDRTGGVYNAAGIDILSLKRHLRAKAPFGGHLRTFPGGETITIEDMLKLPCDIFIPAAVPDVIDENVARQLNCRYVVEAANGPTTVEGDKVLRERGIGVLPDVYANGGGVIVSFFEWVQNQQTYRWEEDEVNRRLDNKMTEAFKRIWDVHALQKLPLRTAAYVIALQSVVQATMIRGFD</sequence>
<protein>
    <recommendedName>
        <fullName evidence="6">Glutamate dehydrogenase</fullName>
    </recommendedName>
</protein>
<dbReference type="SMART" id="SM00839">
    <property type="entry name" value="ELFV_dehydrog"/>
    <property type="match status" value="1"/>
</dbReference>
<dbReference type="InterPro" id="IPR033922">
    <property type="entry name" value="NAD_bind_Glu_DH"/>
</dbReference>
<dbReference type="GO" id="GO:0005739">
    <property type="term" value="C:mitochondrion"/>
    <property type="evidence" value="ECO:0007669"/>
    <property type="project" value="TreeGrafter"/>
</dbReference>